<reference evidence="2" key="1">
    <citation type="submission" date="2022-11" db="UniProtKB">
        <authorList>
            <consortium name="WormBaseParasite"/>
        </authorList>
    </citation>
    <scope>IDENTIFICATION</scope>
</reference>
<evidence type="ECO:0000313" key="2">
    <source>
        <dbReference type="WBParaSite" id="JU765_v2.g16069.t1"/>
    </source>
</evidence>
<sequence length="288" mass="31729">MSSIFDFLPKTTTKPLKVGIIGGTGLEKSEFMVPTGTKKVATPYGDPSDEFITGTFDGVEVVVLARHGRDHRLNPTNVNFRANLWAMKSLGVSIVLASNASGSLREEIAPGSFVVPNSFIDWTHQRQRTYYDGQQGHPTGVCHIPCFPSYSEPLRKILHACASEIGVKSHDGTIICIEGPRFSSRAESMMFRQMGADVINMTACPEVYLAKELGLLYAAVALVTDYDCWRINDTEFVTVEHVKQVMLKNAENTTKLFAKAIKQIKANEEILLGEVQAAEIIADTSIMR</sequence>
<name>A0AC34QFS7_9BILA</name>
<proteinExistence type="predicted"/>
<organism evidence="1 2">
    <name type="scientific">Panagrolaimus sp. JU765</name>
    <dbReference type="NCBI Taxonomy" id="591449"/>
    <lineage>
        <taxon>Eukaryota</taxon>
        <taxon>Metazoa</taxon>
        <taxon>Ecdysozoa</taxon>
        <taxon>Nematoda</taxon>
        <taxon>Chromadorea</taxon>
        <taxon>Rhabditida</taxon>
        <taxon>Tylenchina</taxon>
        <taxon>Panagrolaimomorpha</taxon>
        <taxon>Panagrolaimoidea</taxon>
        <taxon>Panagrolaimidae</taxon>
        <taxon>Panagrolaimus</taxon>
    </lineage>
</organism>
<protein>
    <submittedName>
        <fullName evidence="2">S-methyl-5'-thioadenosine phosphorylase</fullName>
    </submittedName>
</protein>
<dbReference type="WBParaSite" id="JU765_v2.g16069.t1">
    <property type="protein sequence ID" value="JU765_v2.g16069.t1"/>
    <property type="gene ID" value="JU765_v2.g16069"/>
</dbReference>
<dbReference type="Proteomes" id="UP000887576">
    <property type="component" value="Unplaced"/>
</dbReference>
<accession>A0AC34QFS7</accession>
<evidence type="ECO:0000313" key="1">
    <source>
        <dbReference type="Proteomes" id="UP000887576"/>
    </source>
</evidence>